<dbReference type="PANTHER" id="PTHR30383:SF5">
    <property type="entry name" value="SGNH HYDROLASE-TYPE ESTERASE DOMAIN-CONTAINING PROTEIN"/>
    <property type="match status" value="1"/>
</dbReference>
<dbReference type="Proteomes" id="UP000317977">
    <property type="component" value="Unassembled WGS sequence"/>
</dbReference>
<dbReference type="GO" id="GO:0004064">
    <property type="term" value="F:arylesterase activity"/>
    <property type="evidence" value="ECO:0007669"/>
    <property type="project" value="UniProtKB-EC"/>
</dbReference>
<dbReference type="GO" id="GO:0004622">
    <property type="term" value="F:phosphatidylcholine lysophospholipase activity"/>
    <property type="evidence" value="ECO:0007669"/>
    <property type="project" value="TreeGrafter"/>
</dbReference>
<dbReference type="InterPro" id="IPR036514">
    <property type="entry name" value="SGNH_hydro_sf"/>
</dbReference>
<dbReference type="InterPro" id="IPR051532">
    <property type="entry name" value="Ester_Hydrolysis_Enzymes"/>
</dbReference>
<dbReference type="Gene3D" id="3.40.50.1110">
    <property type="entry name" value="SGNH hydrolase"/>
    <property type="match status" value="1"/>
</dbReference>
<name>A0A5C6F3C1_9BACT</name>
<evidence type="ECO:0000313" key="3">
    <source>
        <dbReference type="EMBL" id="TWU55635.1"/>
    </source>
</evidence>
<proteinExistence type="predicted"/>
<keyword evidence="4" id="KW-1185">Reference proteome</keyword>
<gene>
    <name evidence="3" type="ORF">Poly59_19350</name>
</gene>
<evidence type="ECO:0000256" key="1">
    <source>
        <dbReference type="SAM" id="Phobius"/>
    </source>
</evidence>
<dbReference type="AlphaFoldDB" id="A0A5C6F3C1"/>
<sequence>MEPGNAGEAEPLTRLSRSRPSLFAQLGRLFVIALALLSFPSVLPWMVAFWIGCHTFLAKRGKPGWVPLFICLVILIAKLAPRTPAVITISIVLAIVAAIRWKHRTQAQRFTRWWFGAAALWIAWAFLYFEWNAIEHCSRPPALVANRPIVCIGDSLTDGMRPDRGYPDQLKAMVSVPVVNCGFSGISTSQGLGQMERVLGHDPQVVIIELGGHDFLKGYSRQSTKANLLKMIRQCRDHGAEVVLMEIPRGFIFDPYASLEREIAYQEDLELVPDTWLRQIVIMGPASLPGLWMPESRLSDDGIHSNPKGSFSIAKHVLRALHRMYGDKILAAKE</sequence>
<dbReference type="Pfam" id="PF13472">
    <property type="entry name" value="Lipase_GDSL_2"/>
    <property type="match status" value="1"/>
</dbReference>
<feature type="transmembrane region" description="Helical" evidence="1">
    <location>
        <begin position="113"/>
        <end position="131"/>
    </location>
</feature>
<protein>
    <submittedName>
        <fullName evidence="3">Arylesterase</fullName>
        <ecNumber evidence="3">3.1.1.2</ecNumber>
    </submittedName>
</protein>
<dbReference type="EMBL" id="SJPX01000002">
    <property type="protein sequence ID" value="TWU55635.1"/>
    <property type="molecule type" value="Genomic_DNA"/>
</dbReference>
<feature type="domain" description="SGNH hydrolase-type esterase" evidence="2">
    <location>
        <begin position="151"/>
        <end position="309"/>
    </location>
</feature>
<feature type="transmembrane region" description="Helical" evidence="1">
    <location>
        <begin position="29"/>
        <end position="51"/>
    </location>
</feature>
<evidence type="ECO:0000259" key="2">
    <source>
        <dbReference type="Pfam" id="PF13472"/>
    </source>
</evidence>
<keyword evidence="1" id="KW-0812">Transmembrane</keyword>
<keyword evidence="1" id="KW-1133">Transmembrane helix</keyword>
<accession>A0A5C6F3C1</accession>
<keyword evidence="3" id="KW-0378">Hydrolase</keyword>
<dbReference type="EC" id="3.1.1.2" evidence="3"/>
<comment type="caution">
    <text evidence="3">The sequence shown here is derived from an EMBL/GenBank/DDBJ whole genome shotgun (WGS) entry which is preliminary data.</text>
</comment>
<keyword evidence="1" id="KW-0472">Membrane</keyword>
<organism evidence="3 4">
    <name type="scientific">Rubripirellula reticaptiva</name>
    <dbReference type="NCBI Taxonomy" id="2528013"/>
    <lineage>
        <taxon>Bacteria</taxon>
        <taxon>Pseudomonadati</taxon>
        <taxon>Planctomycetota</taxon>
        <taxon>Planctomycetia</taxon>
        <taxon>Pirellulales</taxon>
        <taxon>Pirellulaceae</taxon>
        <taxon>Rubripirellula</taxon>
    </lineage>
</organism>
<dbReference type="PANTHER" id="PTHR30383">
    <property type="entry name" value="THIOESTERASE 1/PROTEASE 1/LYSOPHOSPHOLIPASE L1"/>
    <property type="match status" value="1"/>
</dbReference>
<dbReference type="OrthoDB" id="2513075at2"/>
<evidence type="ECO:0000313" key="4">
    <source>
        <dbReference type="Proteomes" id="UP000317977"/>
    </source>
</evidence>
<reference evidence="3 4" key="1">
    <citation type="submission" date="2019-02" db="EMBL/GenBank/DDBJ databases">
        <title>Deep-cultivation of Planctomycetes and their phenomic and genomic characterization uncovers novel biology.</title>
        <authorList>
            <person name="Wiegand S."/>
            <person name="Jogler M."/>
            <person name="Boedeker C."/>
            <person name="Pinto D."/>
            <person name="Vollmers J."/>
            <person name="Rivas-Marin E."/>
            <person name="Kohn T."/>
            <person name="Peeters S.H."/>
            <person name="Heuer A."/>
            <person name="Rast P."/>
            <person name="Oberbeckmann S."/>
            <person name="Bunk B."/>
            <person name="Jeske O."/>
            <person name="Meyerdierks A."/>
            <person name="Storesund J.E."/>
            <person name="Kallscheuer N."/>
            <person name="Luecker S."/>
            <person name="Lage O.M."/>
            <person name="Pohl T."/>
            <person name="Merkel B.J."/>
            <person name="Hornburger P."/>
            <person name="Mueller R.-W."/>
            <person name="Bruemmer F."/>
            <person name="Labrenz M."/>
            <person name="Spormann A.M."/>
            <person name="Op Den Camp H."/>
            <person name="Overmann J."/>
            <person name="Amann R."/>
            <person name="Jetten M.S.M."/>
            <person name="Mascher T."/>
            <person name="Medema M.H."/>
            <person name="Devos D.P."/>
            <person name="Kaster A.-K."/>
            <person name="Ovreas L."/>
            <person name="Rohde M."/>
            <person name="Galperin M.Y."/>
            <person name="Jogler C."/>
        </authorList>
    </citation>
    <scope>NUCLEOTIDE SEQUENCE [LARGE SCALE GENOMIC DNA]</scope>
    <source>
        <strain evidence="3 4">Poly59</strain>
    </source>
</reference>
<dbReference type="SUPFAM" id="SSF52266">
    <property type="entry name" value="SGNH hydrolase"/>
    <property type="match status" value="1"/>
</dbReference>
<dbReference type="InterPro" id="IPR013830">
    <property type="entry name" value="SGNH_hydro"/>
</dbReference>
<feature type="transmembrane region" description="Helical" evidence="1">
    <location>
        <begin position="85"/>
        <end position="101"/>
    </location>
</feature>